<feature type="region of interest" description="Disordered" evidence="1">
    <location>
        <begin position="66"/>
        <end position="90"/>
    </location>
</feature>
<dbReference type="AlphaFoldDB" id="A0AA86SYH9"/>
<dbReference type="Gramene" id="rna-AYBTSS11_LOCUS25354">
    <property type="protein sequence ID" value="CAJ1973294.1"/>
    <property type="gene ID" value="gene-AYBTSS11_LOCUS25354"/>
</dbReference>
<keyword evidence="2" id="KW-0472">Membrane</keyword>
<dbReference type="EMBL" id="OY731406">
    <property type="protein sequence ID" value="CAJ1973294.1"/>
    <property type="molecule type" value="Genomic_DNA"/>
</dbReference>
<keyword evidence="2" id="KW-1133">Transmembrane helix</keyword>
<evidence type="ECO:0000313" key="3">
    <source>
        <dbReference type="EMBL" id="CAJ1973294.1"/>
    </source>
</evidence>
<evidence type="ECO:0000256" key="1">
    <source>
        <dbReference type="SAM" id="MobiDB-lite"/>
    </source>
</evidence>
<dbReference type="PANTHER" id="PTHR38396:SF1">
    <property type="entry name" value="TRANSMEMBRANE PROTEIN"/>
    <property type="match status" value="1"/>
</dbReference>
<organism evidence="3 4">
    <name type="scientific">Sphenostylis stenocarpa</name>
    <dbReference type="NCBI Taxonomy" id="92480"/>
    <lineage>
        <taxon>Eukaryota</taxon>
        <taxon>Viridiplantae</taxon>
        <taxon>Streptophyta</taxon>
        <taxon>Embryophyta</taxon>
        <taxon>Tracheophyta</taxon>
        <taxon>Spermatophyta</taxon>
        <taxon>Magnoliopsida</taxon>
        <taxon>eudicotyledons</taxon>
        <taxon>Gunneridae</taxon>
        <taxon>Pentapetalae</taxon>
        <taxon>rosids</taxon>
        <taxon>fabids</taxon>
        <taxon>Fabales</taxon>
        <taxon>Fabaceae</taxon>
        <taxon>Papilionoideae</taxon>
        <taxon>50 kb inversion clade</taxon>
        <taxon>NPAAA clade</taxon>
        <taxon>indigoferoid/millettioid clade</taxon>
        <taxon>Phaseoleae</taxon>
        <taxon>Sphenostylis</taxon>
    </lineage>
</organism>
<keyword evidence="2" id="KW-0812">Transmembrane</keyword>
<evidence type="ECO:0000256" key="2">
    <source>
        <dbReference type="SAM" id="Phobius"/>
    </source>
</evidence>
<name>A0AA86SYH9_9FABA</name>
<protein>
    <recommendedName>
        <fullName evidence="5">Transmembrane protein</fullName>
    </recommendedName>
</protein>
<proteinExistence type="predicted"/>
<dbReference type="Proteomes" id="UP001189624">
    <property type="component" value="Chromosome 9"/>
</dbReference>
<evidence type="ECO:0000313" key="4">
    <source>
        <dbReference type="Proteomes" id="UP001189624"/>
    </source>
</evidence>
<feature type="compositionally biased region" description="Polar residues" evidence="1">
    <location>
        <begin position="81"/>
        <end position="90"/>
    </location>
</feature>
<evidence type="ECO:0008006" key="5">
    <source>
        <dbReference type="Google" id="ProtNLM"/>
    </source>
</evidence>
<accession>A0AA86SYH9</accession>
<sequence>MTERTLVPIFVFWAFLTIITPTLILLSENSKADLDSNGNTTEGMKLGRMIGHTQNYIRKTSPTPTKFEAELAPEPAPEPIPTSTRVTPTVSHSHHNHTLIHNTTDDGLTLSSPRIHVKVKLTNIR</sequence>
<feature type="transmembrane region" description="Helical" evidence="2">
    <location>
        <begin position="6"/>
        <end position="26"/>
    </location>
</feature>
<dbReference type="PANTHER" id="PTHR38396">
    <property type="entry name" value="TRANSMEMBRANE PROTEIN"/>
    <property type="match status" value="1"/>
</dbReference>
<keyword evidence="4" id="KW-1185">Reference proteome</keyword>
<gene>
    <name evidence="3" type="ORF">AYBTSS11_LOCUS25354</name>
</gene>
<reference evidence="3" key="1">
    <citation type="submission" date="2023-10" db="EMBL/GenBank/DDBJ databases">
        <authorList>
            <person name="Domelevo Entfellner J.-B."/>
        </authorList>
    </citation>
    <scope>NUCLEOTIDE SEQUENCE</scope>
</reference>